<dbReference type="PRINTS" id="PR00455">
    <property type="entry name" value="HTHTETR"/>
</dbReference>
<dbReference type="PROSITE" id="PS50977">
    <property type="entry name" value="HTH_TETR_2"/>
    <property type="match status" value="1"/>
</dbReference>
<feature type="domain" description="HTH tetR-type" evidence="5">
    <location>
        <begin position="7"/>
        <end position="67"/>
    </location>
</feature>
<dbReference type="RefSeq" id="WP_142258396.1">
    <property type="nucleotide sequence ID" value="NZ_BMPV01000006.1"/>
</dbReference>
<evidence type="ECO:0000313" key="7">
    <source>
        <dbReference type="Proteomes" id="UP000319213"/>
    </source>
</evidence>
<dbReference type="OrthoDB" id="3172830at2"/>
<keyword evidence="3" id="KW-0804">Transcription</keyword>
<proteinExistence type="predicted"/>
<evidence type="ECO:0000256" key="1">
    <source>
        <dbReference type="ARBA" id="ARBA00023015"/>
    </source>
</evidence>
<evidence type="ECO:0000256" key="4">
    <source>
        <dbReference type="PROSITE-ProRule" id="PRU00335"/>
    </source>
</evidence>
<protein>
    <submittedName>
        <fullName evidence="6">TetR family transcriptional regulator</fullName>
    </submittedName>
</protein>
<dbReference type="Pfam" id="PF00440">
    <property type="entry name" value="TetR_N"/>
    <property type="match status" value="1"/>
</dbReference>
<dbReference type="GO" id="GO:0003700">
    <property type="term" value="F:DNA-binding transcription factor activity"/>
    <property type="evidence" value="ECO:0007669"/>
    <property type="project" value="TreeGrafter"/>
</dbReference>
<keyword evidence="1" id="KW-0805">Transcription regulation</keyword>
<evidence type="ECO:0000259" key="5">
    <source>
        <dbReference type="PROSITE" id="PS50977"/>
    </source>
</evidence>
<dbReference type="AlphaFoldDB" id="A0A543IUD5"/>
<dbReference type="InterPro" id="IPR036271">
    <property type="entry name" value="Tet_transcr_reg_TetR-rel_C_sf"/>
</dbReference>
<accession>A0A543IUD5</accession>
<dbReference type="PANTHER" id="PTHR30055">
    <property type="entry name" value="HTH-TYPE TRANSCRIPTIONAL REGULATOR RUTR"/>
    <property type="match status" value="1"/>
</dbReference>
<dbReference type="InterPro" id="IPR050109">
    <property type="entry name" value="HTH-type_TetR-like_transc_reg"/>
</dbReference>
<comment type="caution">
    <text evidence="6">The sequence shown here is derived from an EMBL/GenBank/DDBJ whole genome shotgun (WGS) entry which is preliminary data.</text>
</comment>
<dbReference type="EMBL" id="VFPQ01000001">
    <property type="protein sequence ID" value="TQM74191.1"/>
    <property type="molecule type" value="Genomic_DNA"/>
</dbReference>
<evidence type="ECO:0000313" key="6">
    <source>
        <dbReference type="EMBL" id="TQM74191.1"/>
    </source>
</evidence>
<name>A0A543IUD5_9ACTN</name>
<evidence type="ECO:0000256" key="2">
    <source>
        <dbReference type="ARBA" id="ARBA00023125"/>
    </source>
</evidence>
<dbReference type="SUPFAM" id="SSF46689">
    <property type="entry name" value="Homeodomain-like"/>
    <property type="match status" value="1"/>
</dbReference>
<gene>
    <name evidence="6" type="ORF">FHX40_0856</name>
</gene>
<feature type="DNA-binding region" description="H-T-H motif" evidence="4">
    <location>
        <begin position="30"/>
        <end position="49"/>
    </location>
</feature>
<reference evidence="6 7" key="1">
    <citation type="submission" date="2019-06" db="EMBL/GenBank/DDBJ databases">
        <title>Sequencing the genomes of 1000 actinobacteria strains.</title>
        <authorList>
            <person name="Klenk H.-P."/>
        </authorList>
    </citation>
    <scope>NUCLEOTIDE SEQUENCE [LARGE SCALE GENOMIC DNA]</scope>
    <source>
        <strain evidence="6 7">DSM 43186</strain>
    </source>
</reference>
<evidence type="ECO:0000256" key="3">
    <source>
        <dbReference type="ARBA" id="ARBA00023163"/>
    </source>
</evidence>
<dbReference type="Gene3D" id="1.10.10.60">
    <property type="entry name" value="Homeodomain-like"/>
    <property type="match status" value="1"/>
</dbReference>
<dbReference type="SUPFAM" id="SSF48498">
    <property type="entry name" value="Tetracyclin repressor-like, C-terminal domain"/>
    <property type="match status" value="1"/>
</dbReference>
<dbReference type="Proteomes" id="UP000319213">
    <property type="component" value="Unassembled WGS sequence"/>
</dbReference>
<dbReference type="InterPro" id="IPR009057">
    <property type="entry name" value="Homeodomain-like_sf"/>
</dbReference>
<dbReference type="PANTHER" id="PTHR30055:SF234">
    <property type="entry name" value="HTH-TYPE TRANSCRIPTIONAL REGULATOR BETI"/>
    <property type="match status" value="1"/>
</dbReference>
<dbReference type="GO" id="GO:0000976">
    <property type="term" value="F:transcription cis-regulatory region binding"/>
    <property type="evidence" value="ECO:0007669"/>
    <property type="project" value="TreeGrafter"/>
</dbReference>
<keyword evidence="7" id="KW-1185">Reference proteome</keyword>
<sequence>MPRPTIPDRANTILRHARELILAKGYDNTTMAEIARRTGISKGAVYLDFPSKEALLDALLARSVRALAAAVRARVEAAAAPVPLSALYRYALEALLADELMLAFYTSDAGVLGSYVRGKGPARYGPRMDWLTGHLAELRDAGLIRADVDVEAAATVLGVFAIGLVHASATVGPLSPDRLRSAIDALADLIATGWETGDPAASGDRARHAHLRLIEALDRQVGSPPETPEETT</sequence>
<dbReference type="Gene3D" id="1.10.357.10">
    <property type="entry name" value="Tetracycline Repressor, domain 2"/>
    <property type="match status" value="1"/>
</dbReference>
<keyword evidence="2 4" id="KW-0238">DNA-binding</keyword>
<dbReference type="InterPro" id="IPR001647">
    <property type="entry name" value="HTH_TetR"/>
</dbReference>
<organism evidence="6 7">
    <name type="scientific">Thermopolyspora flexuosa</name>
    <dbReference type="NCBI Taxonomy" id="103836"/>
    <lineage>
        <taxon>Bacteria</taxon>
        <taxon>Bacillati</taxon>
        <taxon>Actinomycetota</taxon>
        <taxon>Actinomycetes</taxon>
        <taxon>Streptosporangiales</taxon>
        <taxon>Streptosporangiaceae</taxon>
        <taxon>Thermopolyspora</taxon>
    </lineage>
</organism>